<organism evidence="2 3">
    <name type="scientific">Plakobranchus ocellatus</name>
    <dbReference type="NCBI Taxonomy" id="259542"/>
    <lineage>
        <taxon>Eukaryota</taxon>
        <taxon>Metazoa</taxon>
        <taxon>Spiralia</taxon>
        <taxon>Lophotrochozoa</taxon>
        <taxon>Mollusca</taxon>
        <taxon>Gastropoda</taxon>
        <taxon>Heterobranchia</taxon>
        <taxon>Euthyneura</taxon>
        <taxon>Panpulmonata</taxon>
        <taxon>Sacoglossa</taxon>
        <taxon>Placobranchoidea</taxon>
        <taxon>Plakobranchidae</taxon>
        <taxon>Plakobranchus</taxon>
    </lineage>
</organism>
<protein>
    <submittedName>
        <fullName evidence="2">Amine oxidase</fullName>
    </submittedName>
</protein>
<comment type="caution">
    <text evidence="2">The sequence shown here is derived from an EMBL/GenBank/DDBJ whole genome shotgun (WGS) entry which is preliminary data.</text>
</comment>
<dbReference type="Proteomes" id="UP000735302">
    <property type="component" value="Unassembled WGS sequence"/>
</dbReference>
<accession>A0AAV3YKZ7</accession>
<evidence type="ECO:0000313" key="2">
    <source>
        <dbReference type="EMBL" id="GFN82788.1"/>
    </source>
</evidence>
<name>A0AAV3YKZ7_9GAST</name>
<dbReference type="AlphaFoldDB" id="A0AAV3YKZ7"/>
<feature type="region of interest" description="Disordered" evidence="1">
    <location>
        <begin position="29"/>
        <end position="104"/>
    </location>
</feature>
<gene>
    <name evidence="2" type="ORF">PoB_000929400</name>
</gene>
<reference evidence="2 3" key="1">
    <citation type="journal article" date="2021" name="Elife">
        <title>Chloroplast acquisition without the gene transfer in kleptoplastic sea slugs, Plakobranchus ocellatus.</title>
        <authorList>
            <person name="Maeda T."/>
            <person name="Takahashi S."/>
            <person name="Yoshida T."/>
            <person name="Shimamura S."/>
            <person name="Takaki Y."/>
            <person name="Nagai Y."/>
            <person name="Toyoda A."/>
            <person name="Suzuki Y."/>
            <person name="Arimoto A."/>
            <person name="Ishii H."/>
            <person name="Satoh N."/>
            <person name="Nishiyama T."/>
            <person name="Hasebe M."/>
            <person name="Maruyama T."/>
            <person name="Minagawa J."/>
            <person name="Obokata J."/>
            <person name="Shigenobu S."/>
        </authorList>
    </citation>
    <scope>NUCLEOTIDE SEQUENCE [LARGE SCALE GENOMIC DNA]</scope>
</reference>
<proteinExistence type="predicted"/>
<sequence length="123" mass="13395">MDSGDKSFAQELKPTIEVRGYSRSIIAVRGHSRSWKEQEGDPRLSGPPSGQGTSGGARSRDRRVPAVLRADSLSIVPPTLHGRSSSIEINASMSPESSASKTEGRIQMARIENQAFLKFRDID</sequence>
<keyword evidence="3" id="KW-1185">Reference proteome</keyword>
<evidence type="ECO:0000313" key="3">
    <source>
        <dbReference type="Proteomes" id="UP000735302"/>
    </source>
</evidence>
<dbReference type="EMBL" id="BLXT01001037">
    <property type="protein sequence ID" value="GFN82788.1"/>
    <property type="molecule type" value="Genomic_DNA"/>
</dbReference>
<evidence type="ECO:0000256" key="1">
    <source>
        <dbReference type="SAM" id="MobiDB-lite"/>
    </source>
</evidence>
<feature type="compositionally biased region" description="Polar residues" evidence="1">
    <location>
        <begin position="82"/>
        <end position="101"/>
    </location>
</feature>